<evidence type="ECO:0000256" key="2">
    <source>
        <dbReference type="PIRSR" id="PIRSR634015-3"/>
    </source>
</evidence>
<dbReference type="PANTHER" id="PTHR45726:SF3">
    <property type="entry name" value="LEUKOTRIENE A-4 HYDROLASE"/>
    <property type="match status" value="1"/>
</dbReference>
<evidence type="ECO:0000256" key="3">
    <source>
        <dbReference type="SAM" id="SignalP"/>
    </source>
</evidence>
<dbReference type="EMBL" id="CP053085">
    <property type="protein sequence ID" value="QJR34385.1"/>
    <property type="molecule type" value="Genomic_DNA"/>
</dbReference>
<comment type="cofactor">
    <cofactor evidence="2">
        <name>Zn(2+)</name>
        <dbReference type="ChEBI" id="CHEBI:29105"/>
    </cofactor>
    <text evidence="2">Binds 1 zinc ion per subunit.</text>
</comment>
<name>A0A6M4IJZ7_9BACT</name>
<gene>
    <name evidence="5" type="ORF">HKW67_02030</name>
</gene>
<dbReference type="GO" id="GO:0008270">
    <property type="term" value="F:zinc ion binding"/>
    <property type="evidence" value="ECO:0007669"/>
    <property type="project" value="InterPro"/>
</dbReference>
<dbReference type="AlphaFoldDB" id="A0A6M4IJZ7"/>
<feature type="active site" description="Proton donor" evidence="1">
    <location>
        <position position="529"/>
    </location>
</feature>
<keyword evidence="2" id="KW-0479">Metal-binding</keyword>
<dbReference type="KEGG" id="ggr:HKW67_02030"/>
<dbReference type="InterPro" id="IPR027268">
    <property type="entry name" value="Peptidase_M4/M1_CTD_sf"/>
</dbReference>
<feature type="signal peptide" evidence="3">
    <location>
        <begin position="1"/>
        <end position="20"/>
    </location>
</feature>
<dbReference type="SUPFAM" id="SSF55486">
    <property type="entry name" value="Metalloproteases ('zincins'), catalytic domain"/>
    <property type="match status" value="1"/>
</dbReference>
<protein>
    <submittedName>
        <fullName evidence="5">M1 family metallopeptidase</fullName>
    </submittedName>
</protein>
<dbReference type="Gene3D" id="1.10.390.10">
    <property type="entry name" value="Neutral Protease Domain 2"/>
    <property type="match status" value="1"/>
</dbReference>
<keyword evidence="6" id="KW-1185">Reference proteome</keyword>
<keyword evidence="3" id="KW-0732">Signal</keyword>
<feature type="binding site" evidence="2">
    <location>
        <position position="447"/>
    </location>
    <ligand>
        <name>Zn(2+)</name>
        <dbReference type="ChEBI" id="CHEBI:29105"/>
        <note>catalytic</note>
    </ligand>
</feature>
<dbReference type="InterPro" id="IPR034015">
    <property type="entry name" value="M1_LTA4H"/>
</dbReference>
<evidence type="ECO:0000259" key="4">
    <source>
        <dbReference type="Pfam" id="PF01433"/>
    </source>
</evidence>
<dbReference type="PANTHER" id="PTHR45726">
    <property type="entry name" value="LEUKOTRIENE A-4 HYDROLASE"/>
    <property type="match status" value="1"/>
</dbReference>
<feature type="chain" id="PRO_5026722970" evidence="3">
    <location>
        <begin position="21"/>
        <end position="689"/>
    </location>
</feature>
<accession>A0A6M4IJZ7</accession>
<keyword evidence="2" id="KW-0862">Zinc</keyword>
<dbReference type="Pfam" id="PF01433">
    <property type="entry name" value="Peptidase_M1"/>
    <property type="match status" value="1"/>
</dbReference>
<sequence length="689" mass="77677">MRKRLAFVLLLVARAVTAQSAPAQPAVLPNQQALAPRIPVRAATTRASGDTTGYWQQRADYQIVATLDERVGVITATGSLRYVNRSPEVLRELWVHQYLNAFRPGSRWSATDEREGRLRFQELRDPDYAYERFTSAPRVNGRTVTVEYPLSPDSTVVRLPLATPLAPGDSVTVEFAWTARPSTVPRRQARRGRSFDFSQWYPKVAVYDRDGWKPNALVPAGEFYGEFGAFDVTLVLPADQTVGATGVPVSGDPGYARVMAPGSERPRLAAQAYRDVPAATTVRVPTGYKAVRFIARNVHHFAWSTSPGFRYEGTSYVHAPSQFYRFPIWDTVSVHVLYRADAADDCSRASLSESAEKRCVDESLTQWQGGKALDQTRKALRWLEALYGDYPYPQITVVKRIDASGTEFPMLLMNGEATLGLTVHELGHVYTYGILANNEWQSGWMDEGLSSYQELLQAGDSRVLLAARLEMANDRNPSQPADTAVRRLRARLDSMSGEQATTVREGTAEPIGSRADLFRSFAAYNASVYDRGQSMYQALHDVLGEETFQRFLREYYAMWQFRHVDRWAMQATAERVGERKLGWFFDQWVQQTGVIDYALRAPVVRKEQVAGRFQWVVTAQLARVGQYRHPMPVGVRTATGWTVIRTDPLKDVQLVQFRLDEAPDALWLDPYGSTESPTARFYRLVLPTR</sequence>
<dbReference type="RefSeq" id="WP_171223811.1">
    <property type="nucleotide sequence ID" value="NZ_CP053085.1"/>
</dbReference>
<feature type="binding site" evidence="2">
    <location>
        <position position="424"/>
    </location>
    <ligand>
        <name>Zn(2+)</name>
        <dbReference type="ChEBI" id="CHEBI:29105"/>
        <note>catalytic</note>
    </ligand>
</feature>
<dbReference type="CDD" id="cd09604">
    <property type="entry name" value="M1_APN_like"/>
    <property type="match status" value="1"/>
</dbReference>
<proteinExistence type="predicted"/>
<organism evidence="5 6">
    <name type="scientific">Gemmatimonas groenlandica</name>
    <dbReference type="NCBI Taxonomy" id="2732249"/>
    <lineage>
        <taxon>Bacteria</taxon>
        <taxon>Pseudomonadati</taxon>
        <taxon>Gemmatimonadota</taxon>
        <taxon>Gemmatimonadia</taxon>
        <taxon>Gemmatimonadales</taxon>
        <taxon>Gemmatimonadaceae</taxon>
        <taxon>Gemmatimonas</taxon>
    </lineage>
</organism>
<dbReference type="InterPro" id="IPR014782">
    <property type="entry name" value="Peptidase_M1_dom"/>
</dbReference>
<evidence type="ECO:0000313" key="6">
    <source>
        <dbReference type="Proteomes" id="UP000500938"/>
    </source>
</evidence>
<evidence type="ECO:0000313" key="5">
    <source>
        <dbReference type="EMBL" id="QJR34385.1"/>
    </source>
</evidence>
<feature type="active site" description="Proton acceptor" evidence="1">
    <location>
        <position position="425"/>
    </location>
</feature>
<dbReference type="Proteomes" id="UP000500938">
    <property type="component" value="Chromosome"/>
</dbReference>
<feature type="binding site" evidence="2">
    <location>
        <position position="428"/>
    </location>
    <ligand>
        <name>Zn(2+)</name>
        <dbReference type="ChEBI" id="CHEBI:29105"/>
        <note>catalytic</note>
    </ligand>
</feature>
<reference evidence="5 6" key="1">
    <citation type="submission" date="2020-05" db="EMBL/GenBank/DDBJ databases">
        <title>Complete genome sequence of Gemmatimonas greenlandica TET16.</title>
        <authorList>
            <person name="Zeng Y."/>
        </authorList>
    </citation>
    <scope>NUCLEOTIDE SEQUENCE [LARGE SCALE GENOMIC DNA]</scope>
    <source>
        <strain evidence="5 6">TET16</strain>
    </source>
</reference>
<dbReference type="GO" id="GO:0008237">
    <property type="term" value="F:metallopeptidase activity"/>
    <property type="evidence" value="ECO:0007669"/>
    <property type="project" value="InterPro"/>
</dbReference>
<evidence type="ECO:0000256" key="1">
    <source>
        <dbReference type="PIRSR" id="PIRSR634015-1"/>
    </source>
</evidence>
<feature type="domain" description="Peptidase M1 membrane alanine aminopeptidase" evidence="4">
    <location>
        <begin position="419"/>
        <end position="588"/>
    </location>
</feature>